<evidence type="ECO:0000259" key="2">
    <source>
        <dbReference type="Pfam" id="PF00583"/>
    </source>
</evidence>
<evidence type="ECO:0000256" key="1">
    <source>
        <dbReference type="SAM" id="MobiDB-lite"/>
    </source>
</evidence>
<accession>A0A840W2X4</accession>
<dbReference type="SUPFAM" id="SSF55729">
    <property type="entry name" value="Acyl-CoA N-acyltransferases (Nat)"/>
    <property type="match status" value="1"/>
</dbReference>
<dbReference type="Pfam" id="PF00583">
    <property type="entry name" value="Acetyltransf_1"/>
    <property type="match status" value="1"/>
</dbReference>
<name>A0A840W2X4_9ACTN</name>
<dbReference type="InterPro" id="IPR016181">
    <property type="entry name" value="Acyl_CoA_acyltransferase"/>
</dbReference>
<organism evidence="3 4">
    <name type="scientific">Nocardiopsis metallicus</name>
    <dbReference type="NCBI Taxonomy" id="179819"/>
    <lineage>
        <taxon>Bacteria</taxon>
        <taxon>Bacillati</taxon>
        <taxon>Actinomycetota</taxon>
        <taxon>Actinomycetes</taxon>
        <taxon>Streptosporangiales</taxon>
        <taxon>Nocardiopsidaceae</taxon>
        <taxon>Nocardiopsis</taxon>
    </lineage>
</organism>
<dbReference type="RefSeq" id="WP_184363556.1">
    <property type="nucleotide sequence ID" value="NZ_BAAAKM010000088.1"/>
</dbReference>
<dbReference type="AlphaFoldDB" id="A0A840W2X4"/>
<comment type="caution">
    <text evidence="3">The sequence shown here is derived from an EMBL/GenBank/DDBJ whole genome shotgun (WGS) entry which is preliminary data.</text>
</comment>
<reference evidence="3 4" key="1">
    <citation type="submission" date="2020-08" db="EMBL/GenBank/DDBJ databases">
        <title>Sequencing the genomes of 1000 actinobacteria strains.</title>
        <authorList>
            <person name="Klenk H.-P."/>
        </authorList>
    </citation>
    <scope>NUCLEOTIDE SEQUENCE [LARGE SCALE GENOMIC DNA]</scope>
    <source>
        <strain evidence="3 4">DSM 44598</strain>
    </source>
</reference>
<dbReference type="CDD" id="cd04301">
    <property type="entry name" value="NAT_SF"/>
    <property type="match status" value="1"/>
</dbReference>
<dbReference type="Gene3D" id="3.40.630.30">
    <property type="match status" value="1"/>
</dbReference>
<dbReference type="Proteomes" id="UP000579647">
    <property type="component" value="Unassembled WGS sequence"/>
</dbReference>
<feature type="domain" description="N-acetyltransferase" evidence="2">
    <location>
        <begin position="51"/>
        <end position="134"/>
    </location>
</feature>
<dbReference type="GO" id="GO:0016747">
    <property type="term" value="F:acyltransferase activity, transferring groups other than amino-acyl groups"/>
    <property type="evidence" value="ECO:0007669"/>
    <property type="project" value="InterPro"/>
</dbReference>
<gene>
    <name evidence="3" type="ORF">HNR07_001461</name>
</gene>
<dbReference type="EMBL" id="JACHDO010000001">
    <property type="protein sequence ID" value="MBB5490324.1"/>
    <property type="molecule type" value="Genomic_DNA"/>
</dbReference>
<proteinExistence type="predicted"/>
<dbReference type="InterPro" id="IPR000182">
    <property type="entry name" value="GNAT_dom"/>
</dbReference>
<feature type="compositionally biased region" description="Low complexity" evidence="1">
    <location>
        <begin position="266"/>
        <end position="300"/>
    </location>
</feature>
<keyword evidence="4" id="KW-1185">Reference proteome</keyword>
<feature type="region of interest" description="Disordered" evidence="1">
    <location>
        <begin position="266"/>
        <end position="306"/>
    </location>
</feature>
<evidence type="ECO:0000313" key="4">
    <source>
        <dbReference type="Proteomes" id="UP000579647"/>
    </source>
</evidence>
<evidence type="ECO:0000313" key="3">
    <source>
        <dbReference type="EMBL" id="MBB5490324.1"/>
    </source>
</evidence>
<protein>
    <recommendedName>
        <fullName evidence="2">N-acetyltransferase domain-containing protein</fullName>
    </recommendedName>
</protein>
<sequence length="306" mass="33224">MPDQTRQHCPELRELSVPPVIRPLRPGYRVARWDSPTALAPECRERLHLALRDLAARAFGADHSGYWRTRMAAGFFDQISSLALILGPDGVPVGWGGYHRRSFASRRALYLDAAGVVPAHRRSGLSAALMTHFLNREVLAHPLTNTYVVLRTRHPAVYAGWRKGLGQARVFPRQDRPVPGLVRRIATDAADWLGDGPRLDPDTLTVRDAYRMFDGEIYGVTPRSGDPALDTRFAREVGPKDAVLVVARMSVLPLARVALGRLLGAQPHPAPRAGGRPVPGAVPENLTARATPTGAGAAGLIPGGRL</sequence>